<organism evidence="1 2">
    <name type="scientific">Chytriomyces confervae</name>
    <dbReference type="NCBI Taxonomy" id="246404"/>
    <lineage>
        <taxon>Eukaryota</taxon>
        <taxon>Fungi</taxon>
        <taxon>Fungi incertae sedis</taxon>
        <taxon>Chytridiomycota</taxon>
        <taxon>Chytridiomycota incertae sedis</taxon>
        <taxon>Chytridiomycetes</taxon>
        <taxon>Chytridiales</taxon>
        <taxon>Chytriomycetaceae</taxon>
        <taxon>Chytriomyces</taxon>
    </lineage>
</organism>
<comment type="caution">
    <text evidence="1">The sequence shown here is derived from an EMBL/GenBank/DDBJ whole genome shotgun (WGS) entry which is preliminary data.</text>
</comment>
<proteinExistence type="predicted"/>
<evidence type="ECO:0008006" key="3">
    <source>
        <dbReference type="Google" id="ProtNLM"/>
    </source>
</evidence>
<evidence type="ECO:0000313" key="2">
    <source>
        <dbReference type="Proteomes" id="UP000320333"/>
    </source>
</evidence>
<dbReference type="AlphaFoldDB" id="A0A507D3F7"/>
<accession>A0A507D3F7</accession>
<gene>
    <name evidence="1" type="ORF">CcCBS67573_g10349</name>
</gene>
<evidence type="ECO:0000313" key="1">
    <source>
        <dbReference type="EMBL" id="TPX45788.1"/>
    </source>
</evidence>
<reference evidence="1 2" key="1">
    <citation type="journal article" date="2019" name="Sci. Rep.">
        <title>Comparative genomics of chytrid fungi reveal insights into the obligate biotrophic and pathogenic lifestyle of Synchytrium endobioticum.</title>
        <authorList>
            <person name="van de Vossenberg B.T.L.H."/>
            <person name="Warris S."/>
            <person name="Nguyen H.D.T."/>
            <person name="van Gent-Pelzer M.P.E."/>
            <person name="Joly D.L."/>
            <person name="van de Geest H.C."/>
            <person name="Bonants P.J.M."/>
            <person name="Smith D.S."/>
            <person name="Levesque C.A."/>
            <person name="van der Lee T.A.J."/>
        </authorList>
    </citation>
    <scope>NUCLEOTIDE SEQUENCE [LARGE SCALE GENOMIC DNA]</scope>
    <source>
        <strain evidence="1 2">CBS 675.73</strain>
    </source>
</reference>
<keyword evidence="2" id="KW-1185">Reference proteome</keyword>
<dbReference type="OrthoDB" id="1681765at2759"/>
<dbReference type="Proteomes" id="UP000320333">
    <property type="component" value="Unassembled WGS sequence"/>
</dbReference>
<protein>
    <recommendedName>
        <fullName evidence="3">DDE Tnp4 domain-containing protein</fullName>
    </recommendedName>
</protein>
<name>A0A507D3F7_9FUNG</name>
<dbReference type="EMBL" id="QEAP01001400">
    <property type="protein sequence ID" value="TPX45788.1"/>
    <property type="molecule type" value="Genomic_DNA"/>
</dbReference>
<sequence>MLVGKDLRMMDAFWHMLCQQDSRPDRRWYLGDVGYSLTNQVLVPYRGTHYHLKEWGQANERCYFI</sequence>